<dbReference type="EMBL" id="ACPB03013773">
    <property type="status" value="NOT_ANNOTATED_CDS"/>
    <property type="molecule type" value="Genomic_DNA"/>
</dbReference>
<keyword evidence="3" id="KW-1185">Reference proteome</keyword>
<feature type="region of interest" description="Disordered" evidence="1">
    <location>
        <begin position="70"/>
        <end position="200"/>
    </location>
</feature>
<dbReference type="EnsemblMetazoa" id="RPRC011786-RA">
    <property type="protein sequence ID" value="RPRC011786-PA"/>
    <property type="gene ID" value="RPRC011786"/>
</dbReference>
<proteinExistence type="predicted"/>
<evidence type="ECO:0000313" key="2">
    <source>
        <dbReference type="EnsemblMetazoa" id="RPRC011786-PA"/>
    </source>
</evidence>
<feature type="compositionally biased region" description="Basic and acidic residues" evidence="1">
    <location>
        <begin position="119"/>
        <end position="132"/>
    </location>
</feature>
<sequence>MVIEKYLSVADEWKDIEDDEWKDIVEDDEWKDIVEDDVRKEMVKSGKYDFISELVILNITYVFNDTRTGGASRGNLVRRTQPGSKPKKRNLMNKPGKKALKVRARKKAKKAQAGKKAKKAQDGKKAKTEQAGRRVKPVQAGLSGKPGLSGLSGKPGLSGKSGRAVLVATVKQQQKVSAERERSAAPDTSRQRRVQGNTDGPEVPLYPVLVSCSNGLINYEKEIMNYKSNKKSKSPTLLAGINLKPKLRPRKLEENTKKSTDHHLKRPIISGKKACHINCKYSYIGFEIVQQKTNELKMKSEKFVLKEDTKFEMSDNVESSCEDHDEIEKTGQNVGTAKQSDFDLPVIILTPDEEDSSCGQIFLGRMINSTPEGQKVIELNSSLENQSLSNQTLSKICRMLNIKLIIQSLTKPYLNRFLTNEPQTSCSHDDSNCVVCDLTNQIMPFETLSEEFAQEEITSLASFVGNERLSYCESVRDEFNQQENLDNTCSIIRPSGSVKSGNDDAIPCLSQDVSKVRWSQLTEELKNTVVQEMKIAWQQCFERSKKDIIKAVKEELEQHQ</sequence>
<organism evidence="2 3">
    <name type="scientific">Rhodnius prolixus</name>
    <name type="common">Triatomid bug</name>
    <dbReference type="NCBI Taxonomy" id="13249"/>
    <lineage>
        <taxon>Eukaryota</taxon>
        <taxon>Metazoa</taxon>
        <taxon>Ecdysozoa</taxon>
        <taxon>Arthropoda</taxon>
        <taxon>Hexapoda</taxon>
        <taxon>Insecta</taxon>
        <taxon>Pterygota</taxon>
        <taxon>Neoptera</taxon>
        <taxon>Paraneoptera</taxon>
        <taxon>Hemiptera</taxon>
        <taxon>Heteroptera</taxon>
        <taxon>Panheteroptera</taxon>
        <taxon>Cimicomorpha</taxon>
        <taxon>Reduviidae</taxon>
        <taxon>Triatominae</taxon>
        <taxon>Rhodnius</taxon>
    </lineage>
</organism>
<dbReference type="AlphaFoldDB" id="T1I667"/>
<evidence type="ECO:0000256" key="1">
    <source>
        <dbReference type="SAM" id="MobiDB-lite"/>
    </source>
</evidence>
<dbReference type="Proteomes" id="UP000015103">
    <property type="component" value="Unassembled WGS sequence"/>
</dbReference>
<dbReference type="VEuPathDB" id="VectorBase:RPRC011786"/>
<dbReference type="HOGENOM" id="CLU_486912_0_0_1"/>
<feature type="compositionally biased region" description="Low complexity" evidence="1">
    <location>
        <begin position="141"/>
        <end position="162"/>
    </location>
</feature>
<feature type="compositionally biased region" description="Basic residues" evidence="1">
    <location>
        <begin position="85"/>
        <end position="118"/>
    </location>
</feature>
<evidence type="ECO:0000313" key="3">
    <source>
        <dbReference type="Proteomes" id="UP000015103"/>
    </source>
</evidence>
<protein>
    <submittedName>
        <fullName evidence="2">Uncharacterized protein</fullName>
    </submittedName>
</protein>
<name>T1I667_RHOPR</name>
<dbReference type="InParanoid" id="T1I667"/>
<reference evidence="2" key="1">
    <citation type="submission" date="2015-05" db="UniProtKB">
        <authorList>
            <consortium name="EnsemblMetazoa"/>
        </authorList>
    </citation>
    <scope>IDENTIFICATION</scope>
</reference>
<accession>T1I667</accession>